<dbReference type="EMBL" id="CM056796">
    <property type="protein sequence ID" value="KAJ8713877.1"/>
    <property type="molecule type" value="Genomic_DNA"/>
</dbReference>
<accession>A0ACC2QGY7</accession>
<evidence type="ECO:0000313" key="2">
    <source>
        <dbReference type="Proteomes" id="UP001231649"/>
    </source>
</evidence>
<name>A0ACC2QGY7_9NEOP</name>
<protein>
    <submittedName>
        <fullName evidence="1">Uncharacterized protein</fullName>
    </submittedName>
</protein>
<sequence>MESKPWWYRYRKRKYRPRNRLSLEMILRKSLVETAKEYIDTCSIAGMKHIIDPNYSVFLRFFWVGSQLSCLGIVIYFLQFTWVATLTKPLVVTEDSFTFPIKDIDFPAVALCNINRISRKALKKVTVEMYPKLRKLNSTLTNLEYFLLNMGRLIDFDYDQSWPQVKLIDLFDSEEYGDQVVDIMKALAPSCDEMLIKCTWAGKEVDCKSIFQVRRTILGHCCAFNYVLDYDSADKPLGTIAEIKRQIIPGSNNGLRVIADSMLDDYAYPLTYRNGFEILIFDPTHFADITGGRVLQRTVQPNQAEFFQIASIKQVASAEVRKYPLKTRKCLFRDEYSQEFTNMYSYSACIVKCRIQSVQSLCKCTPYFMPTEKLQYLYPIDTEDTEGLEQELADSLLCPQCLPDCELTQHFTKSFKVPLPDELMKKRGFANTFMSVILVDSQA</sequence>
<proteinExistence type="predicted"/>
<gene>
    <name evidence="1" type="ORF">PYW08_007497</name>
</gene>
<evidence type="ECO:0000313" key="1">
    <source>
        <dbReference type="EMBL" id="KAJ8713877.1"/>
    </source>
</evidence>
<comment type="caution">
    <text evidence="1">The sequence shown here is derived from an EMBL/GenBank/DDBJ whole genome shotgun (WGS) entry which is preliminary data.</text>
</comment>
<reference evidence="1" key="1">
    <citation type="submission" date="2023-03" db="EMBL/GenBank/DDBJ databases">
        <title>Chromosome-level genomes of two armyworms, Mythimna separata and Mythimna loreyi, provide insights into the biosynthesis and reception of sex pheromones.</title>
        <authorList>
            <person name="Zhao H."/>
        </authorList>
    </citation>
    <scope>NUCLEOTIDE SEQUENCE</scope>
    <source>
        <strain evidence="1">BeijingLab</strain>
    </source>
</reference>
<keyword evidence="2" id="KW-1185">Reference proteome</keyword>
<dbReference type="Proteomes" id="UP001231649">
    <property type="component" value="Chromosome 20"/>
</dbReference>
<organism evidence="1 2">
    <name type="scientific">Mythimna loreyi</name>
    <dbReference type="NCBI Taxonomy" id="667449"/>
    <lineage>
        <taxon>Eukaryota</taxon>
        <taxon>Metazoa</taxon>
        <taxon>Ecdysozoa</taxon>
        <taxon>Arthropoda</taxon>
        <taxon>Hexapoda</taxon>
        <taxon>Insecta</taxon>
        <taxon>Pterygota</taxon>
        <taxon>Neoptera</taxon>
        <taxon>Endopterygota</taxon>
        <taxon>Lepidoptera</taxon>
        <taxon>Glossata</taxon>
        <taxon>Ditrysia</taxon>
        <taxon>Noctuoidea</taxon>
        <taxon>Noctuidae</taxon>
        <taxon>Noctuinae</taxon>
        <taxon>Hadenini</taxon>
        <taxon>Mythimna</taxon>
    </lineage>
</organism>